<feature type="compositionally biased region" description="Polar residues" evidence="5">
    <location>
        <begin position="626"/>
        <end position="635"/>
    </location>
</feature>
<dbReference type="Proteomes" id="UP000781932">
    <property type="component" value="Unassembled WGS sequence"/>
</dbReference>
<evidence type="ECO:0000256" key="5">
    <source>
        <dbReference type="SAM" id="MobiDB-lite"/>
    </source>
</evidence>
<feature type="compositionally biased region" description="Low complexity" evidence="5">
    <location>
        <begin position="43"/>
        <end position="62"/>
    </location>
</feature>
<evidence type="ECO:0000256" key="2">
    <source>
        <dbReference type="ARBA" id="ARBA00023012"/>
    </source>
</evidence>
<protein>
    <submittedName>
        <fullName evidence="7">Response regulator</fullName>
    </submittedName>
</protein>
<dbReference type="Gene3D" id="3.40.50.2300">
    <property type="match status" value="1"/>
</dbReference>
<comment type="similarity">
    <text evidence="3">Belongs to the SSK1 family.</text>
</comment>
<reference evidence="7" key="2">
    <citation type="submission" date="2020-11" db="EMBL/GenBank/DDBJ databases">
        <title>Whole genome sequencing of Colletotrichum sp.</title>
        <authorList>
            <person name="Li H."/>
        </authorList>
    </citation>
    <scope>NUCLEOTIDE SEQUENCE</scope>
    <source>
        <strain evidence="7">CkLH20</strain>
    </source>
</reference>
<feature type="compositionally biased region" description="Low complexity" evidence="5">
    <location>
        <begin position="252"/>
        <end position="263"/>
    </location>
</feature>
<dbReference type="OrthoDB" id="21225at2759"/>
<dbReference type="SUPFAM" id="SSF52172">
    <property type="entry name" value="CheY-like"/>
    <property type="match status" value="1"/>
</dbReference>
<dbReference type="FunFam" id="3.40.50.2300:FF:000146">
    <property type="entry name" value="Putative two-component response regulator SSK1p"/>
    <property type="match status" value="1"/>
</dbReference>
<evidence type="ECO:0000259" key="6">
    <source>
        <dbReference type="PROSITE" id="PS50110"/>
    </source>
</evidence>
<feature type="compositionally biased region" description="Polar residues" evidence="5">
    <location>
        <begin position="18"/>
        <end position="42"/>
    </location>
</feature>
<feature type="domain" description="Response regulatory" evidence="6">
    <location>
        <begin position="701"/>
        <end position="851"/>
    </location>
</feature>
<accession>A0A9P6HTQ2</accession>
<gene>
    <name evidence="7" type="ORF">CkaCkLH20_13012</name>
</gene>
<dbReference type="GeneID" id="62168797"/>
<comment type="caution">
    <text evidence="7">The sequence shown here is derived from an EMBL/GenBank/DDBJ whole genome shotgun (WGS) entry which is preliminary data.</text>
</comment>
<keyword evidence="2" id="KW-0902">Two-component regulatory system</keyword>
<dbReference type="CDD" id="cd17546">
    <property type="entry name" value="REC_hyHK_CKI1_RcsC-like"/>
    <property type="match status" value="1"/>
</dbReference>
<evidence type="ECO:0000256" key="1">
    <source>
        <dbReference type="ARBA" id="ARBA00022553"/>
    </source>
</evidence>
<dbReference type="PANTHER" id="PTHR45339:SF1">
    <property type="entry name" value="HYBRID SIGNAL TRANSDUCTION HISTIDINE KINASE J"/>
    <property type="match status" value="1"/>
</dbReference>
<dbReference type="PANTHER" id="PTHR45339">
    <property type="entry name" value="HYBRID SIGNAL TRANSDUCTION HISTIDINE KINASE J"/>
    <property type="match status" value="1"/>
</dbReference>
<dbReference type="RefSeq" id="XP_038738988.1">
    <property type="nucleotide sequence ID" value="XM_038895723.1"/>
</dbReference>
<feature type="region of interest" description="Disordered" evidence="5">
    <location>
        <begin position="556"/>
        <end position="690"/>
    </location>
</feature>
<evidence type="ECO:0000313" key="7">
    <source>
        <dbReference type="EMBL" id="KAF9869527.1"/>
    </source>
</evidence>
<dbReference type="GO" id="GO:0000156">
    <property type="term" value="F:phosphorelay response regulator activity"/>
    <property type="evidence" value="ECO:0007669"/>
    <property type="project" value="UniProtKB-ARBA"/>
</dbReference>
<evidence type="ECO:0000256" key="4">
    <source>
        <dbReference type="PROSITE-ProRule" id="PRU00169"/>
    </source>
</evidence>
<feature type="region of interest" description="Disordered" evidence="5">
    <location>
        <begin position="874"/>
        <end position="901"/>
    </location>
</feature>
<keyword evidence="8" id="KW-1185">Reference proteome</keyword>
<feature type="compositionally biased region" description="Basic and acidic residues" evidence="5">
    <location>
        <begin position="573"/>
        <end position="582"/>
    </location>
</feature>
<proteinExistence type="inferred from homology"/>
<feature type="region of interest" description="Disordered" evidence="5">
    <location>
        <begin position="1"/>
        <end position="288"/>
    </location>
</feature>
<organism evidence="7 8">
    <name type="scientific">Colletotrichum karsti</name>
    <dbReference type="NCBI Taxonomy" id="1095194"/>
    <lineage>
        <taxon>Eukaryota</taxon>
        <taxon>Fungi</taxon>
        <taxon>Dikarya</taxon>
        <taxon>Ascomycota</taxon>
        <taxon>Pezizomycotina</taxon>
        <taxon>Sordariomycetes</taxon>
        <taxon>Hypocreomycetidae</taxon>
        <taxon>Glomerellales</taxon>
        <taxon>Glomerellaceae</taxon>
        <taxon>Colletotrichum</taxon>
        <taxon>Colletotrichum boninense species complex</taxon>
    </lineage>
</organism>
<dbReference type="SMART" id="SM00448">
    <property type="entry name" value="REC"/>
    <property type="match status" value="1"/>
</dbReference>
<feature type="modified residue" description="4-aspartylphosphate" evidence="4">
    <location>
        <position position="750"/>
    </location>
</feature>
<dbReference type="Pfam" id="PF00072">
    <property type="entry name" value="Response_reg"/>
    <property type="match status" value="1"/>
</dbReference>
<name>A0A9P6HTQ2_9PEZI</name>
<feature type="compositionally biased region" description="Pro residues" evidence="5">
    <location>
        <begin position="639"/>
        <end position="650"/>
    </location>
</feature>
<feature type="compositionally biased region" description="Polar residues" evidence="5">
    <location>
        <begin position="149"/>
        <end position="171"/>
    </location>
</feature>
<dbReference type="InterPro" id="IPR001789">
    <property type="entry name" value="Sig_transdc_resp-reg_receiver"/>
</dbReference>
<dbReference type="EMBL" id="JAATWM020000069">
    <property type="protein sequence ID" value="KAF9869527.1"/>
    <property type="molecule type" value="Genomic_DNA"/>
</dbReference>
<evidence type="ECO:0000313" key="8">
    <source>
        <dbReference type="Proteomes" id="UP000781932"/>
    </source>
</evidence>
<keyword evidence="1 4" id="KW-0597">Phosphoprotein</keyword>
<dbReference type="InterPro" id="IPR011006">
    <property type="entry name" value="CheY-like_superfamily"/>
</dbReference>
<evidence type="ECO:0000256" key="3">
    <source>
        <dbReference type="ARBA" id="ARBA00093463"/>
    </source>
</evidence>
<dbReference type="AlphaFoldDB" id="A0A9P6HTQ2"/>
<feature type="compositionally biased region" description="Low complexity" evidence="5">
    <location>
        <begin position="230"/>
        <end position="241"/>
    </location>
</feature>
<reference evidence="7" key="1">
    <citation type="submission" date="2020-03" db="EMBL/GenBank/DDBJ databases">
        <authorList>
            <person name="He L."/>
        </authorList>
    </citation>
    <scope>NUCLEOTIDE SEQUENCE</scope>
    <source>
        <strain evidence="7">CkLH20</strain>
    </source>
</reference>
<sequence>MGAAGDIRARLRAKFSRRNSAAPSLTSTNGTNGDAHSSLTRQSSAAGTASSSQNQHQDLHQPQPQPHLSVLGQPQQSRSLPHTPCPGSPEPGAEHPLSVQLRQRLTAAGSPHDREDDAQPDGGDLDLDHPSRLTSLLQPRPKHQHDDQSSNADHASALHSSTTLLTIGSTENGDEQRPRDTTTEDLQLEEDDMDHKPHPNADADLAPPPAPDRRLASHVEPIGNDLRSPTTSTSTATATSSNLPSINEDQTLPAQLSSSQSAAPDDKKQHLQHPQTTLPLQPPPKTGAAPVVVVESDLALHHNIDHLDPLSYAIGTPTPLATTIPLTSPTSPRPDAPFRRQSLLPNRQTTLIRTLLDAAHSNHEVDPSIAESLLPINGNMVTRKVWVRRPGASPTLITINEDDLVDDVRDMILRKYANSLGRHFDSPDLTLRICPREQRQDRLLGPEEPMGRTLDAYFPGGQTVDEALVIDIPTRRTPRPSPRVPTHATAVYYPDEVRPSEAGEGYFPPVAVGALPSPNLPVPVVAPVTAVPAHTAHPAHPVHAHAPHAHSIAVLGTGQIPPIPSPGGTRSRAYRERPERPRLGRTHTSSPTILNTANAQSMAAAAAAATGNHPSHSFHPRLPPSRTHSNASEQSAAAPVPPPLPTPPAPEVQQVQQRVATPPPRVASPRPSSSRPKKTKKVIDHPTLPAGILNGGVPPINVLIVEDNPINLKLLEAFVKRLKVRWKTAVNGRDAVSMWRTGGFHLVLMDIQLPIMSGLAATREIRRLERVNSIGVFSSSASSVPESSNGELEEKDRLTNMELFKSPVIIVALTASSLQSDRHEALAAGCNDFLTKPVNFVWLERKVMEWGCMQALIDFDGWRRWKDFSQRNDETDAAKKSAALKTKAKKNRLSMTASVPA</sequence>
<feature type="compositionally biased region" description="Polar residues" evidence="5">
    <location>
        <begin position="586"/>
        <end position="601"/>
    </location>
</feature>
<dbReference type="PROSITE" id="PS50110">
    <property type="entry name" value="RESPONSE_REGULATORY"/>
    <property type="match status" value="1"/>
</dbReference>